<reference evidence="2 3" key="1">
    <citation type="journal article" date="2018" name="Evol. Lett.">
        <title>Horizontal gene cluster transfer increased hallucinogenic mushroom diversity.</title>
        <authorList>
            <person name="Reynolds H.T."/>
            <person name="Vijayakumar V."/>
            <person name="Gluck-Thaler E."/>
            <person name="Korotkin H.B."/>
            <person name="Matheny P.B."/>
            <person name="Slot J.C."/>
        </authorList>
    </citation>
    <scope>NUCLEOTIDE SEQUENCE [LARGE SCALE GENOMIC DNA]</scope>
    <source>
        <strain evidence="2 3">2631</strain>
    </source>
</reference>
<dbReference type="PANTHER" id="PTHR40129">
    <property type="entry name" value="KETOPANTOATE REDUCTASE N-TERMINAL DOMAIN-CONTAINING PROTEIN"/>
    <property type="match status" value="1"/>
</dbReference>
<feature type="signal peptide" evidence="1">
    <location>
        <begin position="1"/>
        <end position="15"/>
    </location>
</feature>
<dbReference type="Proteomes" id="UP000283269">
    <property type="component" value="Unassembled WGS sequence"/>
</dbReference>
<keyword evidence="1" id="KW-0732">Signal</keyword>
<organism evidence="2 3">
    <name type="scientific">Psilocybe cyanescens</name>
    <dbReference type="NCBI Taxonomy" id="93625"/>
    <lineage>
        <taxon>Eukaryota</taxon>
        <taxon>Fungi</taxon>
        <taxon>Dikarya</taxon>
        <taxon>Basidiomycota</taxon>
        <taxon>Agaricomycotina</taxon>
        <taxon>Agaricomycetes</taxon>
        <taxon>Agaricomycetidae</taxon>
        <taxon>Agaricales</taxon>
        <taxon>Agaricineae</taxon>
        <taxon>Strophariaceae</taxon>
        <taxon>Psilocybe</taxon>
    </lineage>
</organism>
<evidence type="ECO:0000313" key="3">
    <source>
        <dbReference type="Proteomes" id="UP000283269"/>
    </source>
</evidence>
<dbReference type="AlphaFoldDB" id="A0A409WGH1"/>
<dbReference type="InterPro" id="IPR036291">
    <property type="entry name" value="NAD(P)-bd_dom_sf"/>
</dbReference>
<evidence type="ECO:0000313" key="2">
    <source>
        <dbReference type="EMBL" id="PPQ77616.1"/>
    </source>
</evidence>
<gene>
    <name evidence="2" type="ORF">CVT25_011227</name>
</gene>
<name>A0A409WGH1_PSICY</name>
<accession>A0A409WGH1</accession>
<dbReference type="PANTHER" id="PTHR40129:SF2">
    <property type="entry name" value="KETOPANTOATE REDUCTASE N-TERMINAL DOMAIN-CONTAINING PROTEIN"/>
    <property type="match status" value="1"/>
</dbReference>
<sequence>MHIVVDILILGAGWSSQFLTPLCNARGISYAATSRSGRESTIKFDFDPNSGSHEPYHALPKARVVLITFPIIVKGASERLIRLYTQTHSLDGSNSKDDAETKFIQLGTTGMWDGARLNLNGARKPAQDLWYDRHSPYALTPRAESEEELLALSPNFPTAVLNLVGLWGGARLPKNWVGRVAGSKEALKNKGSLHVIHGTDVARAVLAVYGDFEKARGQRWLLTDGRVYDWWDLASAWGTPPIQSLTQTRADADADRGPQAGWVRELMDECGVRALPRDAQHLGRALDSREFWSMFGITPVKPLLQD</sequence>
<dbReference type="Gene3D" id="3.40.50.720">
    <property type="entry name" value="NAD(P)-binding Rossmann-like Domain"/>
    <property type="match status" value="1"/>
</dbReference>
<feature type="chain" id="PRO_5019282861" description="NAD-dependent epimerase/dehydratase domain-containing protein" evidence="1">
    <location>
        <begin position="16"/>
        <end position="306"/>
    </location>
</feature>
<dbReference type="OrthoDB" id="674948at2759"/>
<comment type="caution">
    <text evidence="2">The sequence shown here is derived from an EMBL/GenBank/DDBJ whole genome shotgun (WGS) entry which is preliminary data.</text>
</comment>
<dbReference type="STRING" id="93625.A0A409WGH1"/>
<evidence type="ECO:0008006" key="4">
    <source>
        <dbReference type="Google" id="ProtNLM"/>
    </source>
</evidence>
<keyword evidence="3" id="KW-1185">Reference proteome</keyword>
<dbReference type="EMBL" id="NHYD01003435">
    <property type="protein sequence ID" value="PPQ77616.1"/>
    <property type="molecule type" value="Genomic_DNA"/>
</dbReference>
<proteinExistence type="predicted"/>
<protein>
    <recommendedName>
        <fullName evidence="4">NAD-dependent epimerase/dehydratase domain-containing protein</fullName>
    </recommendedName>
</protein>
<evidence type="ECO:0000256" key="1">
    <source>
        <dbReference type="SAM" id="SignalP"/>
    </source>
</evidence>
<dbReference type="InParanoid" id="A0A409WGH1"/>
<dbReference type="SUPFAM" id="SSF51735">
    <property type="entry name" value="NAD(P)-binding Rossmann-fold domains"/>
    <property type="match status" value="1"/>
</dbReference>